<dbReference type="PANTHER" id="PTHR13966:SF5">
    <property type="entry name" value="ENDONUCLEASE G, MITOCHONDRIAL"/>
    <property type="match status" value="1"/>
</dbReference>
<keyword evidence="4" id="KW-0540">Nuclease</keyword>
<dbReference type="Proteomes" id="UP000646745">
    <property type="component" value="Unassembled WGS sequence"/>
</dbReference>
<proteinExistence type="predicted"/>
<comment type="caution">
    <text evidence="4">The sequence shown here is derived from an EMBL/GenBank/DDBJ whole genome shotgun (WGS) entry which is preliminary data.</text>
</comment>
<feature type="domain" description="ENPP1-3/EXOG-like endonuclease/phosphodiesterase" evidence="2">
    <location>
        <begin position="64"/>
        <end position="257"/>
    </location>
</feature>
<keyword evidence="4" id="KW-0378">Hydrolase</keyword>
<organism evidence="4 5">
    <name type="scientific">Salinicola rhizosphaerae</name>
    <dbReference type="NCBI Taxonomy" id="1443141"/>
    <lineage>
        <taxon>Bacteria</taxon>
        <taxon>Pseudomonadati</taxon>
        <taxon>Pseudomonadota</taxon>
        <taxon>Gammaproteobacteria</taxon>
        <taxon>Oceanospirillales</taxon>
        <taxon>Halomonadaceae</taxon>
        <taxon>Salinicola</taxon>
    </lineage>
</organism>
<dbReference type="PANTHER" id="PTHR13966">
    <property type="entry name" value="ENDONUCLEASE RELATED"/>
    <property type="match status" value="1"/>
</dbReference>
<dbReference type="InterPro" id="IPR020821">
    <property type="entry name" value="ENPP1-3/EXOG-like_nuc-like"/>
</dbReference>
<dbReference type="EMBL" id="BMZI01000003">
    <property type="protein sequence ID" value="GHB16745.1"/>
    <property type="molecule type" value="Genomic_DNA"/>
</dbReference>
<dbReference type="Gene3D" id="3.40.570.10">
    <property type="entry name" value="Extracellular Endonuclease, subunit A"/>
    <property type="match status" value="1"/>
</dbReference>
<evidence type="ECO:0000313" key="5">
    <source>
        <dbReference type="Proteomes" id="UP000646745"/>
    </source>
</evidence>
<evidence type="ECO:0000256" key="1">
    <source>
        <dbReference type="SAM" id="Phobius"/>
    </source>
</evidence>
<dbReference type="InterPro" id="IPR001604">
    <property type="entry name" value="Endo_G_ENPP1-like_dom"/>
</dbReference>
<gene>
    <name evidence="4" type="ORF">GCM10009038_14190</name>
</gene>
<evidence type="ECO:0000259" key="2">
    <source>
        <dbReference type="SMART" id="SM00477"/>
    </source>
</evidence>
<dbReference type="SMART" id="SM00477">
    <property type="entry name" value="NUC"/>
    <property type="match status" value="1"/>
</dbReference>
<dbReference type="SMART" id="SM00892">
    <property type="entry name" value="Endonuclease_NS"/>
    <property type="match status" value="1"/>
</dbReference>
<accession>A0ABQ3DXG5</accession>
<keyword evidence="4" id="KW-0255">Endonuclease</keyword>
<evidence type="ECO:0000313" key="4">
    <source>
        <dbReference type="EMBL" id="GHB16745.1"/>
    </source>
</evidence>
<dbReference type="InterPro" id="IPR044929">
    <property type="entry name" value="DNA/RNA_non-sp_Endonuclease_sf"/>
</dbReference>
<reference evidence="5" key="1">
    <citation type="journal article" date="2019" name="Int. J. Syst. Evol. Microbiol.">
        <title>The Global Catalogue of Microorganisms (GCM) 10K type strain sequencing project: providing services to taxonomists for standard genome sequencing and annotation.</title>
        <authorList>
            <consortium name="The Broad Institute Genomics Platform"/>
            <consortium name="The Broad Institute Genome Sequencing Center for Infectious Disease"/>
            <person name="Wu L."/>
            <person name="Ma J."/>
        </authorList>
    </citation>
    <scope>NUCLEOTIDE SEQUENCE [LARGE SCALE GENOMIC DNA]</scope>
    <source>
        <strain evidence="5">KCTC 32998</strain>
    </source>
</reference>
<dbReference type="GO" id="GO:0004519">
    <property type="term" value="F:endonuclease activity"/>
    <property type="evidence" value="ECO:0007669"/>
    <property type="project" value="UniProtKB-KW"/>
</dbReference>
<feature type="domain" description="DNA/RNA non-specific endonuclease/pyrophosphatase/phosphodiesterase" evidence="3">
    <location>
        <begin position="63"/>
        <end position="257"/>
    </location>
</feature>
<dbReference type="Pfam" id="PF01223">
    <property type="entry name" value="Endonuclease_NS"/>
    <property type="match status" value="1"/>
</dbReference>
<evidence type="ECO:0000259" key="3">
    <source>
        <dbReference type="SMART" id="SM00892"/>
    </source>
</evidence>
<keyword evidence="5" id="KW-1185">Reference proteome</keyword>
<dbReference type="InterPro" id="IPR040255">
    <property type="entry name" value="Non-specific_endonuclease"/>
</dbReference>
<dbReference type="SUPFAM" id="SSF54060">
    <property type="entry name" value="His-Me finger endonucleases"/>
    <property type="match status" value="1"/>
</dbReference>
<dbReference type="InterPro" id="IPR044925">
    <property type="entry name" value="His-Me_finger_sf"/>
</dbReference>
<sequence length="284" mass="32477">MARRGSGGLLAQLARTSKIGLLFVVVIGGLWYWQQGDVRDRLSWMGVPAWQWDDWRGWNRVLTNDGFLVGWSDLRAEPLWAGYALHRVDDPHSLPRPDHFSQDWRSLWPIRSDDYTGSGYDRGHLAPNYAMSVVNGEGGQADSFLMTNITPQRPKLNRQLWQRLEEAVMDDFVPRFGSLWVMTGPVFDDQWLHRIGFSQVPVAFYKILVVPGATPRAIAFLMPQDVSGHEPLDRYLVTIDEIEARTGLDFFPQLADDVERRLEGRVDRTGWGLEAVANRPGRFQ</sequence>
<keyword evidence="1" id="KW-0472">Membrane</keyword>
<keyword evidence="1" id="KW-0812">Transmembrane</keyword>
<keyword evidence="1" id="KW-1133">Transmembrane helix</keyword>
<feature type="transmembrane region" description="Helical" evidence="1">
    <location>
        <begin position="12"/>
        <end position="33"/>
    </location>
</feature>
<name>A0ABQ3DXG5_9GAMM</name>
<protein>
    <submittedName>
        <fullName evidence="4">DNA/RNA non-specific endonuclease</fullName>
    </submittedName>
</protein>
<dbReference type="RefSeq" id="WP_229808973.1">
    <property type="nucleotide sequence ID" value="NZ_BMZI01000003.1"/>
</dbReference>